<evidence type="ECO:0000313" key="3">
    <source>
        <dbReference type="EMBL" id="PMD19230.1"/>
    </source>
</evidence>
<organism evidence="3 4">
    <name type="scientific">Hyaloscypha hepaticicola</name>
    <dbReference type="NCBI Taxonomy" id="2082293"/>
    <lineage>
        <taxon>Eukaryota</taxon>
        <taxon>Fungi</taxon>
        <taxon>Dikarya</taxon>
        <taxon>Ascomycota</taxon>
        <taxon>Pezizomycotina</taxon>
        <taxon>Leotiomycetes</taxon>
        <taxon>Helotiales</taxon>
        <taxon>Hyaloscyphaceae</taxon>
        <taxon>Hyaloscypha</taxon>
    </lineage>
</organism>
<keyword evidence="1" id="KW-0175">Coiled coil</keyword>
<feature type="compositionally biased region" description="Low complexity" evidence="2">
    <location>
        <begin position="131"/>
        <end position="146"/>
    </location>
</feature>
<evidence type="ECO:0000256" key="2">
    <source>
        <dbReference type="SAM" id="MobiDB-lite"/>
    </source>
</evidence>
<feature type="compositionally biased region" description="Basic and acidic residues" evidence="2">
    <location>
        <begin position="206"/>
        <end position="221"/>
    </location>
</feature>
<dbReference type="AlphaFoldDB" id="A0A2J6PYV9"/>
<sequence>MVSSSQQPPVVSPTATQAEKINFDLDIQLMRSLLHTIHSTDLIHRQPTAAQRSSYADDISHLEHRISKMEEQLKKRKSVGRRLERWLTCRDREYERFVALQTGVEGNWEEKKWLMRKRSPTPPLENPSPESGSGDSSKSGSGSSSDRGLWMAGGEGTSTRRRDTDQSTSIQEFGPVPTITRTMPGSSTASERSGSSETIKASRVNPLKEVDEERNVDEHASSSETSSSTENGGL</sequence>
<protein>
    <submittedName>
        <fullName evidence="3">Uncharacterized protein</fullName>
    </submittedName>
</protein>
<feature type="coiled-coil region" evidence="1">
    <location>
        <begin position="52"/>
        <end position="79"/>
    </location>
</feature>
<proteinExistence type="predicted"/>
<dbReference type="OrthoDB" id="10594525at2759"/>
<reference evidence="3 4" key="1">
    <citation type="submission" date="2016-05" db="EMBL/GenBank/DDBJ databases">
        <title>A degradative enzymes factory behind the ericoid mycorrhizal symbiosis.</title>
        <authorList>
            <consortium name="DOE Joint Genome Institute"/>
            <person name="Martino E."/>
            <person name="Morin E."/>
            <person name="Grelet G."/>
            <person name="Kuo A."/>
            <person name="Kohler A."/>
            <person name="Daghino S."/>
            <person name="Barry K."/>
            <person name="Choi C."/>
            <person name="Cichocki N."/>
            <person name="Clum A."/>
            <person name="Copeland A."/>
            <person name="Hainaut M."/>
            <person name="Haridas S."/>
            <person name="Labutti K."/>
            <person name="Lindquist E."/>
            <person name="Lipzen A."/>
            <person name="Khouja H.-R."/>
            <person name="Murat C."/>
            <person name="Ohm R."/>
            <person name="Olson A."/>
            <person name="Spatafora J."/>
            <person name="Veneault-Fourrey C."/>
            <person name="Henrissat B."/>
            <person name="Grigoriev I."/>
            <person name="Martin F."/>
            <person name="Perotto S."/>
        </authorList>
    </citation>
    <scope>NUCLEOTIDE SEQUENCE [LARGE SCALE GENOMIC DNA]</scope>
    <source>
        <strain evidence="3 4">UAMH 7357</strain>
    </source>
</reference>
<gene>
    <name evidence="3" type="ORF">NA56DRAFT_660707</name>
</gene>
<evidence type="ECO:0000313" key="4">
    <source>
        <dbReference type="Proteomes" id="UP000235672"/>
    </source>
</evidence>
<feature type="compositionally biased region" description="Low complexity" evidence="2">
    <location>
        <begin position="222"/>
        <end position="234"/>
    </location>
</feature>
<dbReference type="Proteomes" id="UP000235672">
    <property type="component" value="Unassembled WGS sequence"/>
</dbReference>
<accession>A0A2J6PYV9</accession>
<evidence type="ECO:0000256" key="1">
    <source>
        <dbReference type="SAM" id="Coils"/>
    </source>
</evidence>
<feature type="region of interest" description="Disordered" evidence="2">
    <location>
        <begin position="116"/>
        <end position="234"/>
    </location>
</feature>
<feature type="compositionally biased region" description="Low complexity" evidence="2">
    <location>
        <begin position="185"/>
        <end position="198"/>
    </location>
</feature>
<keyword evidence="4" id="KW-1185">Reference proteome</keyword>
<dbReference type="EMBL" id="KZ613490">
    <property type="protein sequence ID" value="PMD19230.1"/>
    <property type="molecule type" value="Genomic_DNA"/>
</dbReference>
<name>A0A2J6PYV9_9HELO</name>